<feature type="binding site" evidence="10">
    <location>
        <begin position="190"/>
        <end position="194"/>
    </location>
    <ligand>
        <name>GTP</name>
        <dbReference type="ChEBI" id="CHEBI:37565"/>
    </ligand>
</feature>
<feature type="domain" description="SRP54-type proteins GTP-binding" evidence="11">
    <location>
        <begin position="269"/>
        <end position="282"/>
    </location>
</feature>
<dbReference type="InterPro" id="IPR027417">
    <property type="entry name" value="P-loop_NTPase"/>
</dbReference>
<evidence type="ECO:0000256" key="3">
    <source>
        <dbReference type="ARBA" id="ARBA00022741"/>
    </source>
</evidence>
<evidence type="ECO:0000259" key="11">
    <source>
        <dbReference type="PROSITE" id="PS00300"/>
    </source>
</evidence>
<dbReference type="EC" id="3.6.5.4" evidence="10"/>
<dbReference type="CDD" id="cd18539">
    <property type="entry name" value="SRP_G"/>
    <property type="match status" value="1"/>
</dbReference>
<sequence length="443" mass="49666">MIDFLGKRIQKAMEKANNKTSLKEEDLLEITREIKLALLEADVNLVIVKEFIKEIKEKAIGAEIIGKLNPGQQMVKIVNDELIKILGGKTKEIKLEQTRTVIMMAGLQGSGKTTSTAKLASYFLKRKKVKKVLMIAADVYRPAAMDQLIVLGKQINVDVYFEKNNNNAQLIVENGMKKAKEEFYDLVIIDTAGRLSIDEKLMQELVDIKKIAKPSEIIFVADSLSGQDIINVAKTFNQYLNLTSSIITKLDSDARGGAAFSITKLLNIPIAFIGTGEKINNFDLFHPDRMANRILGMGDVLSIIEKAEEVIDKDKAEKIGRRLMSGNFDLDDLLNSLNQMKKMGKFSKLIKLIPGMPKNIDLSKVEGADQKIKLYEILISSMTMQERKNPKLLKNTSRKNRIIKGSGRTVQEYNQLVNEFETLSKRMKEMSKNGMGGMGGLFK</sequence>
<comment type="subunit">
    <text evidence="10">Part of the signal recognition particle protein translocation system, which is composed of SRP and FtsY.</text>
</comment>
<dbReference type="SUPFAM" id="SSF47446">
    <property type="entry name" value="Signal peptide-binding domain"/>
    <property type="match status" value="1"/>
</dbReference>
<organism evidence="12 13">
    <name type="scientific">Mesomycoplasma lagogenitalium</name>
    <dbReference type="NCBI Taxonomy" id="171286"/>
    <lineage>
        <taxon>Bacteria</taxon>
        <taxon>Bacillati</taxon>
        <taxon>Mycoplasmatota</taxon>
        <taxon>Mycoplasmoidales</taxon>
        <taxon>Metamycoplasmataceae</taxon>
        <taxon>Mesomycoplasma</taxon>
    </lineage>
</organism>
<dbReference type="EMBL" id="CP122979">
    <property type="protein sequence ID" value="WGI36374.1"/>
    <property type="molecule type" value="Genomic_DNA"/>
</dbReference>
<dbReference type="InterPro" id="IPR000897">
    <property type="entry name" value="SRP54_GTPase_dom"/>
</dbReference>
<evidence type="ECO:0000256" key="5">
    <source>
        <dbReference type="ARBA" id="ARBA00022884"/>
    </source>
</evidence>
<dbReference type="InterPro" id="IPR042101">
    <property type="entry name" value="SRP54_N_sf"/>
</dbReference>
<keyword evidence="2 10" id="KW-0963">Cytoplasm</keyword>
<feature type="binding site" evidence="10">
    <location>
        <begin position="106"/>
        <end position="113"/>
    </location>
    <ligand>
        <name>GTP</name>
        <dbReference type="ChEBI" id="CHEBI:37565"/>
    </ligand>
</feature>
<evidence type="ECO:0000256" key="10">
    <source>
        <dbReference type="HAMAP-Rule" id="MF_00306"/>
    </source>
</evidence>
<dbReference type="PANTHER" id="PTHR11564:SF5">
    <property type="entry name" value="SIGNAL RECOGNITION PARTICLE SUBUNIT SRP54"/>
    <property type="match status" value="1"/>
</dbReference>
<evidence type="ECO:0000256" key="6">
    <source>
        <dbReference type="ARBA" id="ARBA00023134"/>
    </source>
</evidence>
<comment type="function">
    <text evidence="10">Involved in targeting and insertion of nascent membrane proteins into the cytoplasmic membrane. Binds to the hydrophobic signal sequence of the ribosome-nascent chain (RNC) as it emerges from the ribosomes. The SRP-RNC complex is then targeted to the cytoplasmic membrane where it interacts with the SRP receptor FtsY.</text>
</comment>
<proteinExistence type="inferred from homology"/>
<dbReference type="Gene3D" id="1.10.260.30">
    <property type="entry name" value="Signal recognition particle, SRP54 subunit, M-domain"/>
    <property type="match status" value="1"/>
</dbReference>
<dbReference type="Pfam" id="PF02978">
    <property type="entry name" value="SRP_SPB"/>
    <property type="match status" value="1"/>
</dbReference>
<dbReference type="InterPro" id="IPR004780">
    <property type="entry name" value="SRP"/>
</dbReference>
<comment type="domain">
    <text evidence="10">Composed of three domains: the N-terminal N domain, which is responsible for interactions with the ribosome, the central G domain, which binds GTP, and the C-terminal M domain, which binds the RNA and the signal sequence of the RNC.</text>
</comment>
<dbReference type="Pfam" id="PF02881">
    <property type="entry name" value="SRP54_N"/>
    <property type="match status" value="1"/>
</dbReference>
<evidence type="ECO:0000313" key="13">
    <source>
        <dbReference type="Proteomes" id="UP001179842"/>
    </source>
</evidence>
<dbReference type="SMART" id="SM00962">
    <property type="entry name" value="SRP54"/>
    <property type="match status" value="1"/>
</dbReference>
<dbReference type="InterPro" id="IPR022941">
    <property type="entry name" value="SRP54"/>
</dbReference>
<evidence type="ECO:0000256" key="4">
    <source>
        <dbReference type="ARBA" id="ARBA00022801"/>
    </source>
</evidence>
<comment type="catalytic activity">
    <reaction evidence="9 10">
        <text>GTP + H2O = GDP + phosphate + H(+)</text>
        <dbReference type="Rhea" id="RHEA:19669"/>
        <dbReference type="ChEBI" id="CHEBI:15377"/>
        <dbReference type="ChEBI" id="CHEBI:15378"/>
        <dbReference type="ChEBI" id="CHEBI:37565"/>
        <dbReference type="ChEBI" id="CHEBI:43474"/>
        <dbReference type="ChEBI" id="CHEBI:58189"/>
        <dbReference type="EC" id="3.6.5.4"/>
    </reaction>
</comment>
<dbReference type="Gene3D" id="1.20.120.140">
    <property type="entry name" value="Signal recognition particle SRP54, nucleotide-binding domain"/>
    <property type="match status" value="1"/>
</dbReference>
<evidence type="ECO:0000256" key="2">
    <source>
        <dbReference type="ARBA" id="ARBA00022490"/>
    </source>
</evidence>
<comment type="subcellular location">
    <subcellularLocation>
        <location evidence="10">Cytoplasm</location>
    </subcellularLocation>
    <text evidence="10">The SRP-RNC complex is targeted to the cytoplasmic membrane.</text>
</comment>
<keyword evidence="6 10" id="KW-0342">GTP-binding</keyword>
<accession>A0ABY8LSZ9</accession>
<dbReference type="Pfam" id="PF00448">
    <property type="entry name" value="SRP54"/>
    <property type="match status" value="1"/>
</dbReference>
<dbReference type="PANTHER" id="PTHR11564">
    <property type="entry name" value="SIGNAL RECOGNITION PARTICLE 54K PROTEIN SRP54"/>
    <property type="match status" value="1"/>
</dbReference>
<evidence type="ECO:0000256" key="1">
    <source>
        <dbReference type="ARBA" id="ARBA00005450"/>
    </source>
</evidence>
<dbReference type="SUPFAM" id="SSF52540">
    <property type="entry name" value="P-loop containing nucleoside triphosphate hydrolases"/>
    <property type="match status" value="1"/>
</dbReference>
<dbReference type="InterPro" id="IPR036891">
    <property type="entry name" value="Signal_recog_part_SRP54_M_sf"/>
</dbReference>
<keyword evidence="5 10" id="KW-0694">RNA-binding</keyword>
<dbReference type="InterPro" id="IPR013822">
    <property type="entry name" value="Signal_recog_particl_SRP54_hlx"/>
</dbReference>
<feature type="binding site" evidence="10">
    <location>
        <begin position="248"/>
        <end position="251"/>
    </location>
    <ligand>
        <name>GTP</name>
        <dbReference type="ChEBI" id="CHEBI:37565"/>
    </ligand>
</feature>
<dbReference type="Proteomes" id="UP001179842">
    <property type="component" value="Chromosome"/>
</dbReference>
<evidence type="ECO:0000256" key="8">
    <source>
        <dbReference type="ARBA" id="ARBA00023274"/>
    </source>
</evidence>
<dbReference type="NCBIfam" id="TIGR00959">
    <property type="entry name" value="ffh"/>
    <property type="match status" value="1"/>
</dbReference>
<dbReference type="Gene3D" id="3.40.50.300">
    <property type="entry name" value="P-loop containing nucleotide triphosphate hydrolases"/>
    <property type="match status" value="1"/>
</dbReference>
<comment type="similarity">
    <text evidence="1 10">Belongs to the GTP-binding SRP family. SRP54 subfamily.</text>
</comment>
<keyword evidence="13" id="KW-1185">Reference proteome</keyword>
<dbReference type="InterPro" id="IPR003593">
    <property type="entry name" value="AAA+_ATPase"/>
</dbReference>
<dbReference type="InterPro" id="IPR036225">
    <property type="entry name" value="SRP/SRP_N"/>
</dbReference>
<gene>
    <name evidence="10 12" type="primary">ffh</name>
    <name evidence="12" type="ORF">QEG99_02785</name>
</gene>
<evidence type="ECO:0000256" key="9">
    <source>
        <dbReference type="ARBA" id="ARBA00048027"/>
    </source>
</evidence>
<protein>
    <recommendedName>
        <fullName evidence="10">Signal recognition particle protein</fullName>
        <ecNumber evidence="10">3.6.5.4</ecNumber>
    </recommendedName>
    <alternativeName>
        <fullName evidence="10">Fifty-four homolog</fullName>
    </alternativeName>
</protein>
<dbReference type="InterPro" id="IPR004125">
    <property type="entry name" value="Signal_recog_particle_SRP54_M"/>
</dbReference>
<keyword evidence="3 10" id="KW-0547">Nucleotide-binding</keyword>
<dbReference type="SMART" id="SM00382">
    <property type="entry name" value="AAA"/>
    <property type="match status" value="1"/>
</dbReference>
<dbReference type="SMART" id="SM00963">
    <property type="entry name" value="SRP54_N"/>
    <property type="match status" value="1"/>
</dbReference>
<keyword evidence="4 10" id="KW-0378">Hydrolase</keyword>
<dbReference type="SUPFAM" id="SSF47364">
    <property type="entry name" value="Domain of the SRP/SRP receptor G-proteins"/>
    <property type="match status" value="1"/>
</dbReference>
<keyword evidence="8 10" id="KW-0687">Ribonucleoprotein</keyword>
<evidence type="ECO:0000313" key="12">
    <source>
        <dbReference type="EMBL" id="WGI36374.1"/>
    </source>
</evidence>
<keyword evidence="7 10" id="KW-0733">Signal recognition particle</keyword>
<dbReference type="HAMAP" id="MF_00306">
    <property type="entry name" value="SRP54"/>
    <property type="match status" value="1"/>
</dbReference>
<dbReference type="PROSITE" id="PS00300">
    <property type="entry name" value="SRP54"/>
    <property type="match status" value="1"/>
</dbReference>
<reference evidence="12" key="1">
    <citation type="submission" date="2023-04" db="EMBL/GenBank/DDBJ databases">
        <title>Completed genome of Mycoplasma lagogenitalium type strain 12MS.</title>
        <authorList>
            <person name="Spergser J."/>
        </authorList>
    </citation>
    <scope>NUCLEOTIDE SEQUENCE</scope>
    <source>
        <strain evidence="12">12MS</strain>
    </source>
</reference>
<name>A0ABY8LSZ9_9BACT</name>
<evidence type="ECO:0000256" key="7">
    <source>
        <dbReference type="ARBA" id="ARBA00023135"/>
    </source>
</evidence>
<dbReference type="RefSeq" id="WP_280101675.1">
    <property type="nucleotide sequence ID" value="NZ_CP122979.1"/>
</dbReference>